<dbReference type="AlphaFoldDB" id="A0A3P7KSY6"/>
<accession>A0A3P7KSY6</accession>
<evidence type="ECO:0000313" key="1">
    <source>
        <dbReference type="EMBL" id="VDM73625.1"/>
    </source>
</evidence>
<name>A0A3P7KSY6_STRVU</name>
<keyword evidence="2" id="KW-1185">Reference proteome</keyword>
<gene>
    <name evidence="1" type="ORF">SVUK_LOCUS8623</name>
</gene>
<dbReference type="Proteomes" id="UP000270094">
    <property type="component" value="Unassembled WGS sequence"/>
</dbReference>
<organism evidence="1 2">
    <name type="scientific">Strongylus vulgaris</name>
    <name type="common">Blood worm</name>
    <dbReference type="NCBI Taxonomy" id="40348"/>
    <lineage>
        <taxon>Eukaryota</taxon>
        <taxon>Metazoa</taxon>
        <taxon>Ecdysozoa</taxon>
        <taxon>Nematoda</taxon>
        <taxon>Chromadorea</taxon>
        <taxon>Rhabditida</taxon>
        <taxon>Rhabditina</taxon>
        <taxon>Rhabditomorpha</taxon>
        <taxon>Strongyloidea</taxon>
        <taxon>Strongylidae</taxon>
        <taxon>Strongylus</taxon>
    </lineage>
</organism>
<dbReference type="EMBL" id="UYYB01031668">
    <property type="protein sequence ID" value="VDM73625.1"/>
    <property type="molecule type" value="Genomic_DNA"/>
</dbReference>
<reference evidence="1 2" key="1">
    <citation type="submission" date="2018-11" db="EMBL/GenBank/DDBJ databases">
        <authorList>
            <consortium name="Pathogen Informatics"/>
        </authorList>
    </citation>
    <scope>NUCLEOTIDE SEQUENCE [LARGE SCALE GENOMIC DNA]</scope>
</reference>
<proteinExistence type="predicted"/>
<evidence type="ECO:0000313" key="2">
    <source>
        <dbReference type="Proteomes" id="UP000270094"/>
    </source>
</evidence>
<protein>
    <submittedName>
        <fullName evidence="1">Uncharacterized protein</fullName>
    </submittedName>
</protein>
<sequence length="62" mass="6943">MELVKNDEVLSLALWISFADVVVPHRLVIFSFISQYVQLAQTEASTDCIEGNQRVNTSISLC</sequence>